<accession>A0A149VV85</accession>
<dbReference type="Proteomes" id="UP000075653">
    <property type="component" value="Unassembled WGS sequence"/>
</dbReference>
<reference evidence="1 2" key="1">
    <citation type="submission" date="2016-01" db="EMBL/GenBank/DDBJ databases">
        <title>Genome sequence of the acidophilic iron oxidising Ferrovum strain Z-31.</title>
        <authorList>
            <person name="Poehlein A."/>
            <person name="Ullrich S.R."/>
            <person name="Schloemann M."/>
            <person name="Muehling M."/>
            <person name="Daniel R."/>
        </authorList>
    </citation>
    <scope>NUCLEOTIDE SEQUENCE [LARGE SCALE GENOMIC DNA]</scope>
    <source>
        <strain evidence="1 2">Z-31</strain>
    </source>
</reference>
<sequence length="48" mass="5672">MLLFVLRIQTLLDFCHLYSSMLLGHLHDHRGLPLQQHLGLRTRHLAQK</sequence>
<evidence type="ECO:0000313" key="2">
    <source>
        <dbReference type="Proteomes" id="UP000075653"/>
    </source>
</evidence>
<protein>
    <submittedName>
        <fullName evidence="1">Uncharacterized protein</fullName>
    </submittedName>
</protein>
<comment type="caution">
    <text evidence="1">The sequence shown here is derived from an EMBL/GenBank/DDBJ whole genome shotgun (WGS) entry which is preliminary data.</text>
</comment>
<proteinExistence type="predicted"/>
<evidence type="ECO:0000313" key="1">
    <source>
        <dbReference type="EMBL" id="KXW57129.1"/>
    </source>
</evidence>
<dbReference type="EMBL" id="LRRD01000114">
    <property type="protein sequence ID" value="KXW57129.1"/>
    <property type="molecule type" value="Genomic_DNA"/>
</dbReference>
<dbReference type="AlphaFoldDB" id="A0A149VV85"/>
<organism evidence="1 2">
    <name type="scientific">Ferrovum myxofaciens</name>
    <dbReference type="NCBI Taxonomy" id="416213"/>
    <lineage>
        <taxon>Bacteria</taxon>
        <taxon>Pseudomonadati</taxon>
        <taxon>Pseudomonadota</taxon>
        <taxon>Betaproteobacteria</taxon>
        <taxon>Ferrovales</taxon>
        <taxon>Ferrovaceae</taxon>
        <taxon>Ferrovum</taxon>
    </lineage>
</organism>
<keyword evidence="2" id="KW-1185">Reference proteome</keyword>
<gene>
    <name evidence="1" type="ORF">FEMY_23500</name>
</gene>
<name>A0A149VV85_9PROT</name>